<dbReference type="InterPro" id="IPR001254">
    <property type="entry name" value="Trypsin_dom"/>
</dbReference>
<dbReference type="CDD" id="cd00190">
    <property type="entry name" value="Tryp_SPc"/>
    <property type="match status" value="1"/>
</dbReference>
<dbReference type="SMART" id="SM00020">
    <property type="entry name" value="Tryp_SPc"/>
    <property type="match status" value="1"/>
</dbReference>
<dbReference type="InterPro" id="IPR033116">
    <property type="entry name" value="TRYPSIN_SER"/>
</dbReference>
<protein>
    <recommendedName>
        <fullName evidence="5">Peptidase S1 domain-containing protein</fullName>
    </recommendedName>
</protein>
<dbReference type="PANTHER" id="PTHR24256">
    <property type="entry name" value="TRYPTASE-RELATED"/>
    <property type="match status" value="1"/>
</dbReference>
<comment type="caution">
    <text evidence="6">The sequence shown here is derived from an EMBL/GenBank/DDBJ whole genome shotgun (WGS) entry which is preliminary data.</text>
</comment>
<dbReference type="EMBL" id="JAVFWL010000004">
    <property type="protein sequence ID" value="KAK6748065.1"/>
    <property type="molecule type" value="Genomic_DNA"/>
</dbReference>
<keyword evidence="3" id="KW-0378">Hydrolase</keyword>
<organism evidence="6 7">
    <name type="scientific">Necator americanus</name>
    <name type="common">Human hookworm</name>
    <dbReference type="NCBI Taxonomy" id="51031"/>
    <lineage>
        <taxon>Eukaryota</taxon>
        <taxon>Metazoa</taxon>
        <taxon>Ecdysozoa</taxon>
        <taxon>Nematoda</taxon>
        <taxon>Chromadorea</taxon>
        <taxon>Rhabditida</taxon>
        <taxon>Rhabditina</taxon>
        <taxon>Rhabditomorpha</taxon>
        <taxon>Strongyloidea</taxon>
        <taxon>Ancylostomatidae</taxon>
        <taxon>Bunostominae</taxon>
        <taxon>Necator</taxon>
    </lineage>
</organism>
<dbReference type="PROSITE" id="PS50240">
    <property type="entry name" value="TRYPSIN_DOM"/>
    <property type="match status" value="1"/>
</dbReference>
<dbReference type="PROSITE" id="PS00134">
    <property type="entry name" value="TRYPSIN_HIS"/>
    <property type="match status" value="1"/>
</dbReference>
<dbReference type="Proteomes" id="UP001303046">
    <property type="component" value="Unassembled WGS sequence"/>
</dbReference>
<gene>
    <name evidence="6" type="primary">Necator_chrIV.g14260</name>
    <name evidence="6" type="ORF">RB195_000966</name>
</gene>
<keyword evidence="4" id="KW-0732">Signal</keyword>
<dbReference type="PRINTS" id="PR00722">
    <property type="entry name" value="CHYMOTRYPSIN"/>
</dbReference>
<dbReference type="SUPFAM" id="SSF50494">
    <property type="entry name" value="Trypsin-like serine proteases"/>
    <property type="match status" value="1"/>
</dbReference>
<comment type="similarity">
    <text evidence="2">Belongs to the peptidase S1 family. CLIP subfamily.</text>
</comment>
<evidence type="ECO:0000313" key="6">
    <source>
        <dbReference type="EMBL" id="KAK6748065.1"/>
    </source>
</evidence>
<evidence type="ECO:0000313" key="7">
    <source>
        <dbReference type="Proteomes" id="UP001303046"/>
    </source>
</evidence>
<dbReference type="InterPro" id="IPR009003">
    <property type="entry name" value="Peptidase_S1_PA"/>
</dbReference>
<dbReference type="InterPro" id="IPR018114">
    <property type="entry name" value="TRYPSIN_HIS"/>
</dbReference>
<keyword evidence="1" id="KW-1015">Disulfide bond</keyword>
<proteinExistence type="inferred from homology"/>
<keyword evidence="3" id="KW-0645">Protease</keyword>
<dbReference type="InterPro" id="IPR001314">
    <property type="entry name" value="Peptidase_S1A"/>
</dbReference>
<keyword evidence="3" id="KW-0720">Serine protease</keyword>
<dbReference type="InterPro" id="IPR043504">
    <property type="entry name" value="Peptidase_S1_PA_chymotrypsin"/>
</dbReference>
<dbReference type="InterPro" id="IPR051487">
    <property type="entry name" value="Ser/Thr_Proteases_Immune/Dev"/>
</dbReference>
<dbReference type="Pfam" id="PF00089">
    <property type="entry name" value="Trypsin"/>
    <property type="match status" value="1"/>
</dbReference>
<sequence length="298" mass="32062">MFFLCTLLLVSLKSIICLRFCDSSPNSSLFRVIGGTVTGTSEYPWQGALVSYDSEGSGLICGATILDEYWILTAGHCIVASPKKTYILTGVNSLSNPNHIHTVERAFVHPDYDADRMFNDIAVVKSKHSLFDDGISSVCLLKNDSEVLSSTNKGIVTGFGLHIVSESIFGVTLSVSDVMLQTSLPIIPLRKCQKEWQFVSRGAITITQKQLCAGSKMRGTGPGDSGGPLLAKDRHGRLVQLGITSFGAAGLQGLVDQSTYPGVYTRVSSYVPWIESVINAGATSVASLFLFTLILEII</sequence>
<feature type="signal peptide" evidence="4">
    <location>
        <begin position="1"/>
        <end position="17"/>
    </location>
</feature>
<evidence type="ECO:0000256" key="1">
    <source>
        <dbReference type="ARBA" id="ARBA00023157"/>
    </source>
</evidence>
<dbReference type="Gene3D" id="2.40.10.10">
    <property type="entry name" value="Trypsin-like serine proteases"/>
    <property type="match status" value="1"/>
</dbReference>
<evidence type="ECO:0000256" key="2">
    <source>
        <dbReference type="ARBA" id="ARBA00024195"/>
    </source>
</evidence>
<name>A0ABR1DDS6_NECAM</name>
<evidence type="ECO:0000256" key="3">
    <source>
        <dbReference type="RuleBase" id="RU363034"/>
    </source>
</evidence>
<evidence type="ECO:0000259" key="5">
    <source>
        <dbReference type="PROSITE" id="PS50240"/>
    </source>
</evidence>
<dbReference type="PROSITE" id="PS00135">
    <property type="entry name" value="TRYPSIN_SER"/>
    <property type="match status" value="1"/>
</dbReference>
<feature type="domain" description="Peptidase S1" evidence="5">
    <location>
        <begin position="32"/>
        <end position="279"/>
    </location>
</feature>
<feature type="chain" id="PRO_5047482166" description="Peptidase S1 domain-containing protein" evidence="4">
    <location>
        <begin position="18"/>
        <end position="298"/>
    </location>
</feature>
<reference evidence="6 7" key="1">
    <citation type="submission" date="2023-08" db="EMBL/GenBank/DDBJ databases">
        <title>A Necator americanus chromosomal reference genome.</title>
        <authorList>
            <person name="Ilik V."/>
            <person name="Petrzelkova K.J."/>
            <person name="Pardy F."/>
            <person name="Fuh T."/>
            <person name="Niatou-Singa F.S."/>
            <person name="Gouil Q."/>
            <person name="Baker L."/>
            <person name="Ritchie M.E."/>
            <person name="Jex A.R."/>
            <person name="Gazzola D."/>
            <person name="Li H."/>
            <person name="Toshio Fujiwara R."/>
            <person name="Zhan B."/>
            <person name="Aroian R.V."/>
            <person name="Pafco B."/>
            <person name="Schwarz E.M."/>
        </authorList>
    </citation>
    <scope>NUCLEOTIDE SEQUENCE [LARGE SCALE GENOMIC DNA]</scope>
    <source>
        <strain evidence="6 7">Aroian</strain>
        <tissue evidence="6">Whole animal</tissue>
    </source>
</reference>
<accession>A0ABR1DDS6</accession>
<keyword evidence="7" id="KW-1185">Reference proteome</keyword>
<evidence type="ECO:0000256" key="4">
    <source>
        <dbReference type="SAM" id="SignalP"/>
    </source>
</evidence>